<evidence type="ECO:0000313" key="3">
    <source>
        <dbReference type="Proteomes" id="UP000179840"/>
    </source>
</evidence>
<name>A0A1S1U9R4_9BURK</name>
<dbReference type="RefSeq" id="WP_071076159.1">
    <property type="nucleotide sequence ID" value="NZ_LFKP01000005.1"/>
</dbReference>
<proteinExistence type="predicted"/>
<gene>
    <name evidence="2" type="ORF">AKG95_06875</name>
</gene>
<accession>A0A1S1U9R4</accession>
<evidence type="ECO:0000313" key="2">
    <source>
        <dbReference type="EMBL" id="OHV97026.1"/>
    </source>
</evidence>
<feature type="compositionally biased region" description="Low complexity" evidence="1">
    <location>
        <begin position="7"/>
        <end position="16"/>
    </location>
</feature>
<protein>
    <submittedName>
        <fullName evidence="2">Uncharacterized protein</fullName>
    </submittedName>
</protein>
<comment type="caution">
    <text evidence="2">The sequence shown here is derived from an EMBL/GenBank/DDBJ whole genome shotgun (WGS) entry which is preliminary data.</text>
</comment>
<dbReference type="EMBL" id="LFKP01000005">
    <property type="protein sequence ID" value="OHV97026.1"/>
    <property type="molecule type" value="Genomic_DNA"/>
</dbReference>
<evidence type="ECO:0000256" key="1">
    <source>
        <dbReference type="SAM" id="MobiDB-lite"/>
    </source>
</evidence>
<reference evidence="2 3" key="1">
    <citation type="submission" date="2015-06" db="EMBL/GenBank/DDBJ databases">
        <title>Draft genome sequencing of a biphenyl-degrading bacterium, Janthinobacterium lividum MEG1.</title>
        <authorList>
            <person name="Shimodaira J."/>
            <person name="Hatta T."/>
        </authorList>
    </citation>
    <scope>NUCLEOTIDE SEQUENCE [LARGE SCALE GENOMIC DNA]</scope>
    <source>
        <strain evidence="2 3">MEG1</strain>
    </source>
</reference>
<organism evidence="2 3">
    <name type="scientific">Janthinobacterium lividum</name>
    <dbReference type="NCBI Taxonomy" id="29581"/>
    <lineage>
        <taxon>Bacteria</taxon>
        <taxon>Pseudomonadati</taxon>
        <taxon>Pseudomonadota</taxon>
        <taxon>Betaproteobacteria</taxon>
        <taxon>Burkholderiales</taxon>
        <taxon>Oxalobacteraceae</taxon>
        <taxon>Janthinobacterium</taxon>
    </lineage>
</organism>
<feature type="region of interest" description="Disordered" evidence="1">
    <location>
        <begin position="1"/>
        <end position="22"/>
    </location>
</feature>
<dbReference type="AlphaFoldDB" id="A0A1S1U9R4"/>
<sequence length="97" mass="10250">MTPKTPPGGWWRGSGPPADPGAQRFTAALASAECKGCLFERNNAATCRQAGEIAAALGLLDCEARAPGGQAYIYVQDKSDPRQADLIKILKSTESEK</sequence>
<dbReference type="Proteomes" id="UP000179840">
    <property type="component" value="Unassembled WGS sequence"/>
</dbReference>